<dbReference type="SUPFAM" id="SSF57850">
    <property type="entry name" value="RING/U-box"/>
    <property type="match status" value="1"/>
</dbReference>
<dbReference type="CDD" id="cd16448">
    <property type="entry name" value="RING-H2"/>
    <property type="match status" value="1"/>
</dbReference>
<dbReference type="GO" id="GO:0008270">
    <property type="term" value="F:zinc ion binding"/>
    <property type="evidence" value="ECO:0007669"/>
    <property type="project" value="UniProtKB-KW"/>
</dbReference>
<keyword evidence="1" id="KW-0863">Zinc-finger</keyword>
<evidence type="ECO:0000259" key="3">
    <source>
        <dbReference type="PROSITE" id="PS50089"/>
    </source>
</evidence>
<dbReference type="Gene3D" id="3.30.40.10">
    <property type="entry name" value="Zinc/RING finger domain, C3HC4 (zinc finger)"/>
    <property type="match status" value="1"/>
</dbReference>
<evidence type="ECO:0000313" key="4">
    <source>
        <dbReference type="EMBL" id="KAF2023241.1"/>
    </source>
</evidence>
<name>A0A9P4GY32_9PLEO</name>
<keyword evidence="5" id="KW-1185">Reference proteome</keyword>
<evidence type="ECO:0000313" key="5">
    <source>
        <dbReference type="Proteomes" id="UP000799777"/>
    </source>
</evidence>
<organism evidence="4 5">
    <name type="scientific">Setomelanomma holmii</name>
    <dbReference type="NCBI Taxonomy" id="210430"/>
    <lineage>
        <taxon>Eukaryota</taxon>
        <taxon>Fungi</taxon>
        <taxon>Dikarya</taxon>
        <taxon>Ascomycota</taxon>
        <taxon>Pezizomycotina</taxon>
        <taxon>Dothideomycetes</taxon>
        <taxon>Pleosporomycetidae</taxon>
        <taxon>Pleosporales</taxon>
        <taxon>Pleosporineae</taxon>
        <taxon>Phaeosphaeriaceae</taxon>
        <taxon>Setomelanomma</taxon>
    </lineage>
</organism>
<feature type="domain" description="RING-type" evidence="3">
    <location>
        <begin position="349"/>
        <end position="394"/>
    </location>
</feature>
<feature type="region of interest" description="Disordered" evidence="2">
    <location>
        <begin position="1"/>
        <end position="32"/>
    </location>
</feature>
<accession>A0A9P4GY32</accession>
<keyword evidence="1" id="KW-0479">Metal-binding</keyword>
<protein>
    <recommendedName>
        <fullName evidence="3">RING-type domain-containing protein</fullName>
    </recommendedName>
</protein>
<evidence type="ECO:0000256" key="2">
    <source>
        <dbReference type="SAM" id="MobiDB-lite"/>
    </source>
</evidence>
<dbReference type="OrthoDB" id="3800599at2759"/>
<dbReference type="InterPro" id="IPR013083">
    <property type="entry name" value="Znf_RING/FYVE/PHD"/>
</dbReference>
<sequence length="620" mass="69765">MTCRKTQWRGVSSVTYAEASPERPSFRYDSQSAEDFLRKREVLSPMNSPHPAAKPDMTHLGDGPNGQPDIPERIWQQARPAAWSGPYESDTTHSTPLGTAFSPRFPRPPECGSPPPPLDLSRSHSRRTSVATGWSAIQRDATGAKATTSPELREPMPTPCRIETSRVSPLDMANLQEGIVDVEARIGKMSHNPRASDILTPEKAPIDDREASPNIIKISSDMFLPPDRMTRVVPLTPIAELPSRNTPVGLPALRTPIELHAEPVRVHSITLRELEGNFSHPQMMGKRDSAHVEPLRPQTANSTQTAARLTSMFQEVSDAIGYLDQEEFLLRHIANYSRAIPAPAGDYAICNEPFDDRRKRAIQIPDCGDSLHLECLVNSFQIRDQDYGTCPLCNLTLCKRTLVDRIDTDRQVIFGSQDAKLRSPVRIEFPQRTIALTVNSAEELAAAQLRLLKDYIDVHADELWQRWEGHRAEPDWYIGIICPAMQLFKGWIPPHLQQSRFFPDRVAFVKLIAWAEVVRLMNVLRAATKKSRGPLAPFPPLAKLHENFMWSKDRFDKEKKDLEDKCSWCARLRQDCSRDVPGCHEVPLGCVPTLAGRLSLFAGDLEQARLTVWSQSHDYI</sequence>
<dbReference type="InterPro" id="IPR001841">
    <property type="entry name" value="Znf_RING"/>
</dbReference>
<feature type="region of interest" description="Disordered" evidence="2">
    <location>
        <begin position="83"/>
        <end position="160"/>
    </location>
</feature>
<gene>
    <name evidence="4" type="ORF">EK21DRAFT_118948</name>
</gene>
<proteinExistence type="predicted"/>
<feature type="compositionally biased region" description="Pro residues" evidence="2">
    <location>
        <begin position="105"/>
        <end position="118"/>
    </location>
</feature>
<dbReference type="AlphaFoldDB" id="A0A9P4GY32"/>
<dbReference type="EMBL" id="ML978365">
    <property type="protein sequence ID" value="KAF2023241.1"/>
    <property type="molecule type" value="Genomic_DNA"/>
</dbReference>
<evidence type="ECO:0000256" key="1">
    <source>
        <dbReference type="PROSITE-ProRule" id="PRU00175"/>
    </source>
</evidence>
<keyword evidence="1" id="KW-0862">Zinc</keyword>
<dbReference type="PROSITE" id="PS50089">
    <property type="entry name" value="ZF_RING_2"/>
    <property type="match status" value="1"/>
</dbReference>
<dbReference type="Proteomes" id="UP000799777">
    <property type="component" value="Unassembled WGS sequence"/>
</dbReference>
<comment type="caution">
    <text evidence="4">The sequence shown here is derived from an EMBL/GenBank/DDBJ whole genome shotgun (WGS) entry which is preliminary data.</text>
</comment>
<feature type="region of interest" description="Disordered" evidence="2">
    <location>
        <begin position="44"/>
        <end position="68"/>
    </location>
</feature>
<reference evidence="4" key="1">
    <citation type="journal article" date="2020" name="Stud. Mycol.">
        <title>101 Dothideomycetes genomes: a test case for predicting lifestyles and emergence of pathogens.</title>
        <authorList>
            <person name="Haridas S."/>
            <person name="Albert R."/>
            <person name="Binder M."/>
            <person name="Bloem J."/>
            <person name="Labutti K."/>
            <person name="Salamov A."/>
            <person name="Andreopoulos B."/>
            <person name="Baker S."/>
            <person name="Barry K."/>
            <person name="Bills G."/>
            <person name="Bluhm B."/>
            <person name="Cannon C."/>
            <person name="Castanera R."/>
            <person name="Culley D."/>
            <person name="Daum C."/>
            <person name="Ezra D."/>
            <person name="Gonzalez J."/>
            <person name="Henrissat B."/>
            <person name="Kuo A."/>
            <person name="Liang C."/>
            <person name="Lipzen A."/>
            <person name="Lutzoni F."/>
            <person name="Magnuson J."/>
            <person name="Mondo S."/>
            <person name="Nolan M."/>
            <person name="Ohm R."/>
            <person name="Pangilinan J."/>
            <person name="Park H.-J."/>
            <person name="Ramirez L."/>
            <person name="Alfaro M."/>
            <person name="Sun H."/>
            <person name="Tritt A."/>
            <person name="Yoshinaga Y."/>
            <person name="Zwiers L.-H."/>
            <person name="Turgeon B."/>
            <person name="Goodwin S."/>
            <person name="Spatafora J."/>
            <person name="Crous P."/>
            <person name="Grigoriev I."/>
        </authorList>
    </citation>
    <scope>NUCLEOTIDE SEQUENCE</scope>
    <source>
        <strain evidence="4">CBS 110217</strain>
    </source>
</reference>